<feature type="non-terminal residue" evidence="4">
    <location>
        <position position="2856"/>
    </location>
</feature>
<proteinExistence type="predicted"/>
<feature type="compositionally biased region" description="Polar residues" evidence="2">
    <location>
        <begin position="1149"/>
        <end position="1162"/>
    </location>
</feature>
<feature type="region of interest" description="Disordered" evidence="2">
    <location>
        <begin position="2611"/>
        <end position="2645"/>
    </location>
</feature>
<feature type="compositionally biased region" description="Basic and acidic residues" evidence="2">
    <location>
        <begin position="1022"/>
        <end position="1032"/>
    </location>
</feature>
<feature type="compositionally biased region" description="Polar residues" evidence="2">
    <location>
        <begin position="1985"/>
        <end position="2004"/>
    </location>
</feature>
<feature type="compositionally biased region" description="Basic and acidic residues" evidence="2">
    <location>
        <begin position="2111"/>
        <end position="2120"/>
    </location>
</feature>
<dbReference type="InterPro" id="IPR000938">
    <property type="entry name" value="CAP-Gly_domain"/>
</dbReference>
<feature type="region of interest" description="Disordered" evidence="2">
    <location>
        <begin position="211"/>
        <end position="230"/>
    </location>
</feature>
<feature type="compositionally biased region" description="Polar residues" evidence="2">
    <location>
        <begin position="1285"/>
        <end position="1306"/>
    </location>
</feature>
<feature type="compositionally biased region" description="Low complexity" evidence="2">
    <location>
        <begin position="1610"/>
        <end position="1620"/>
    </location>
</feature>
<feature type="compositionally biased region" description="Low complexity" evidence="2">
    <location>
        <begin position="825"/>
        <end position="843"/>
    </location>
</feature>
<feature type="region of interest" description="Disordered" evidence="2">
    <location>
        <begin position="265"/>
        <end position="301"/>
    </location>
</feature>
<feature type="region of interest" description="Disordered" evidence="2">
    <location>
        <begin position="1976"/>
        <end position="2007"/>
    </location>
</feature>
<keyword evidence="1" id="KW-0175">Coiled coil</keyword>
<dbReference type="Proteomes" id="UP001239994">
    <property type="component" value="Unassembled WGS sequence"/>
</dbReference>
<name>A0AAD9E169_9TELE</name>
<feature type="region of interest" description="Disordered" evidence="2">
    <location>
        <begin position="593"/>
        <end position="626"/>
    </location>
</feature>
<dbReference type="PANTHER" id="PTHR13958">
    <property type="entry name" value="CENTROSOME-ASSOCIATED PROTEIN 350"/>
    <property type="match status" value="1"/>
</dbReference>
<gene>
    <name evidence="4" type="ORF">P4O66_022731</name>
</gene>
<feature type="compositionally biased region" description="Pro residues" evidence="2">
    <location>
        <begin position="815"/>
        <end position="824"/>
    </location>
</feature>
<feature type="compositionally biased region" description="Basic and acidic residues" evidence="2">
    <location>
        <begin position="216"/>
        <end position="227"/>
    </location>
</feature>
<feature type="coiled-coil region" evidence="1">
    <location>
        <begin position="1838"/>
        <end position="1877"/>
    </location>
</feature>
<feature type="compositionally biased region" description="Pro residues" evidence="2">
    <location>
        <begin position="1134"/>
        <end position="1144"/>
    </location>
</feature>
<feature type="region of interest" description="Disordered" evidence="2">
    <location>
        <begin position="1723"/>
        <end position="1828"/>
    </location>
</feature>
<feature type="compositionally biased region" description="Basic and acidic residues" evidence="2">
    <location>
        <begin position="1419"/>
        <end position="1429"/>
    </location>
</feature>
<feature type="region of interest" description="Disordered" evidence="2">
    <location>
        <begin position="1418"/>
        <end position="1460"/>
    </location>
</feature>
<dbReference type="InterPro" id="IPR028750">
    <property type="entry name" value="CEP350/CC187"/>
</dbReference>
<dbReference type="GO" id="GO:0008017">
    <property type="term" value="F:microtubule binding"/>
    <property type="evidence" value="ECO:0007669"/>
    <property type="project" value="InterPro"/>
</dbReference>
<feature type="compositionally biased region" description="Polar residues" evidence="2">
    <location>
        <begin position="1774"/>
        <end position="1823"/>
    </location>
</feature>
<feature type="domain" description="CAP-Gly" evidence="3">
    <location>
        <begin position="2261"/>
        <end position="2303"/>
    </location>
</feature>
<dbReference type="PANTHER" id="PTHR13958:SF3">
    <property type="entry name" value="CAP-GLY DOMAIN-CONTAINING PROTEIN-RELATED"/>
    <property type="match status" value="1"/>
</dbReference>
<feature type="region of interest" description="Disordered" evidence="2">
    <location>
        <begin position="462"/>
        <end position="549"/>
    </location>
</feature>
<feature type="compositionally biased region" description="Basic and acidic residues" evidence="2">
    <location>
        <begin position="498"/>
        <end position="517"/>
    </location>
</feature>
<feature type="compositionally biased region" description="Basic and acidic residues" evidence="2">
    <location>
        <begin position="101"/>
        <end position="115"/>
    </location>
</feature>
<evidence type="ECO:0000313" key="4">
    <source>
        <dbReference type="EMBL" id="KAK1801466.1"/>
    </source>
</evidence>
<dbReference type="SUPFAM" id="SSF74924">
    <property type="entry name" value="Cap-Gly domain"/>
    <property type="match status" value="1"/>
</dbReference>
<feature type="compositionally biased region" description="Low complexity" evidence="2">
    <location>
        <begin position="1745"/>
        <end position="1754"/>
    </location>
</feature>
<keyword evidence="5" id="KW-1185">Reference proteome</keyword>
<comment type="caution">
    <text evidence="4">The sequence shown here is derived from an EMBL/GenBank/DDBJ whole genome shotgun (WGS) entry which is preliminary data.</text>
</comment>
<sequence length="2856" mass="313283">DVAPPTAAPTGAEVADPECALSQLVYNRDLRPLHGAELDSTRSSALDATTVHYLNNSPHLEMPRAAQQDTPGSEVRPVAPPVDDQTGAAHSSTASSPGSARLEKLRQRQTDGKLEKLRERIRRQREQLEETAERRTLEQPAGLGAAHGLCIPLPTATVRKVAAAPPAPIYKGFNTSEIKIRTSDGKVWGEEEFQNLSRHINRDLTQHLTEPVTQRPPERVRQREKKVSVPVRKIHRRASVPSSDAKPVISTSSWREGQKLVKMMLGSAPRIPNKPRAQSTERDGRTGGYSPPAASTSTTTVCTGKKKWRPLRNVQNSVIYSLCVSAPTTPLTFPGSDPQLETVCHSRVRSTERPGLHRMPVATERSRPAGGGKVRVPATTEPSRRNDKGDRGPVMEQSSQPVTTVEGRRTVAVHTSRPAGGDEGKGAVAERRTAPAGADKCRSPSRGLLSADIRGILDDLQLEGGAEGPDEGGVHRRSPARSSQAPPRLSRSASPAKTRPESRDQTVPRKRHYDTDTVRQYIARQQEDRKRKQAEQRRSQREEAQRRSQRLQELYRKQREGVAKAPAPIPNSVQTHLQETYTKLLFEHTLQQPRPVYQPSGESDKENKGQDPLSPSPSDLSVSELRPPPLLSRAALGLESLYSSWLHAEPQSPAPLPSKGGVLPPGGQSEGAGAVEEASHRWAPSAVGTVAAALSEPGGDLHAALLVSRMERVEALKARAASLSSRVESEARKLASVTPNLGTGLPVSEDVLWTKPLSPPERERPGVVAQSRLNIQRLLRAGQSAFGGDAGELPGVGNLSTYSTQDQKENVGKPHPAPTGPSLPPAEWAEPPESSGGSISEGPLTDSSVSEGEDTPGDPTNIQTDRAKLSVREATVDYCAAQHNSHAHNPITAFQKEAEQLTPYKPMTALQDSRPPWEELTKGSTHSVISIFTKNLQNYSKVVEVNEGVTPLHAGSSVVGAAYEDDFISSHSSSRSASKRTSHSLSNGHSGGTDERRESCSLSVTHSSTTSPLSSPLSTRSTRTERNLERTLVEGQMNTTVIPDLQWNGQRKKDSENSLAGGLHRDADTDGTIGGASVHSVHRGPSEGHPFHRNPAASPASTVDFTRVSPPSSSAYSTPTCSTSYSPSGAKDPGPTPIPAPGPAPGNASATLPTPGHASNTMPAPRHAPITLPAPGSGSPMQFTPGVLQQRMSAELNYLSAVEESVRQLGDVERVRAVCLAQQESVSLAQILKAQQHRQERDLQLMKMKTEEEALEAQRQMTKLVRDQLLNLPSITPLYDAHTQPCPQTDSSSQDVSPGSVQSQRAETPLEVLSESVTSSRPPISEGDSKSARQSPSPSVKEEGGAAGSGDCRGRSNSSVEEEVHTAVDDSLHTDSIQSLLEDRADSASVATEYSVRFEESVTEDELEKSFRSLLPSESHWRDSVERGRSSLPESDEEHNRDKSSSQLSTKDGSVPFSGGQDSFSKFTMVMVRQYMQEEEVRAQHQRSLLRLRHRALRDKTKAELAWLEHQKRHAPPPLLRLRDKGEDDKMPPLRKRQRGLLLRLQQEQAEIRRLQEVSRAARRERQLLLKQQEEIEKIQNTTLKLRQKLRSAGDTSPRSPVSCEVETRSPSPVSVSGSETSSILQKLKKMTCHTDQRYCSPVHCLFSVLSAQHWASLRVCLPTLHPKIQHFIHSQLVRFLTKREQQLVRRRLQAEELLAWRQRLDVEEAAVQRMELQALAAWEPHSTPSTRMDTTTHTADSEEPSPVQSVSSVNTGQWEISSDDPASRRSPAHTHSPQEPESTQSNWANCTVSSSSKLPVQSRSRISEPHSSAPASEVPSDQSDIEGRVLSDVEGRVLALKVELRRRKAEVQQLKKEQKQRQKERLKAQEASLLKQLESYNNFIQKTKAELSKADNTPSAKPQIKSPAPSRDKPKIKGPGLCRPEANRNLGVVTVQIPAVYTEDVLSSEEEPSTVTPTPVLGSPERVSRSLLSLEPQHHPPTHNARSQLESSSRPPANATVSSERSEVIEELDSLKSEGLIDEQDFSRSAQFSEPLRRVVLQPARRAEHVASPEHVTTPKMHALTGTCWPNAVDSMNGGEERNSSALLLNTDEPRVPDCPSLSDGPDLSPRNDVDEHAETPLPSTHGYNDDDDDDDFESSLGSSPREGHQGSELTSPSAAQPKEKPSFVSSEEEIDEDINVGSETASGRSHSQSLLEVEGLPKPSKADDISDSAIPPKFLTTFPSVEGSLEPVKEGLPGYCVGDRVMVSNIHPGTLRFKGQTSFASGFWAGVELDKAEGTSNGVCEGVAYFQCRDGCGIFVPPDKISHLPEALESHADTEDEDSSFDDQSDKMLEKQNLAGDAQQSGLQNEKHNLCFDSSDWPSDLNTQLPQSGNDNFITSTLGIDAFNGNIIEDRDKLTGPNGTNKDIVLKFESFSKGQEDLPIEQEKETSKVQRQEAEQTMDILDLLVSSEGSRAEDLQKTSGLSCVEPRAASGGRALGTLVDEILDRFMCDTLRQFQQIRKVKEEKITAANQQEVVSGEEALEGHKVSRLRSAPTKADSLHAFFDKDQEEVSSPELCNRSESPVLGPSGQEELAKRLAELELSRELLDVLGDEQDWFDEDFGLSSRREQQKLKQEGAVPASPQARTPARPQLSQVKQPEESAMLVPHTTPEVEKLVSTALQEIWRGCGLGQGHRSVAGVPKPQPSEAFLCDSNNRDHQEAQCLLSYKQAVFDLSWEVVQDVYMEDQSGEHPQWVRPRRVNSVCIHRVNSPSDITKVQAFVTSEVLKICGLKAGQSQKSDWQKMLKFGRKKRDRVDHILVQELHEDEAQWVNYDEDELFVKMQLADSIFDALLKDTAEVLIHIQEKRSKRVMC</sequence>
<feature type="region of interest" description="Disordered" evidence="2">
    <location>
        <begin position="348"/>
        <end position="446"/>
    </location>
</feature>
<dbReference type="PROSITE" id="PS50245">
    <property type="entry name" value="CAP_GLY_2"/>
    <property type="match status" value="1"/>
</dbReference>
<evidence type="ECO:0000256" key="1">
    <source>
        <dbReference type="SAM" id="Coils"/>
    </source>
</evidence>
<feature type="region of interest" description="Disordered" evidence="2">
    <location>
        <begin position="2091"/>
        <end position="2214"/>
    </location>
</feature>
<dbReference type="GO" id="GO:0005813">
    <property type="term" value="C:centrosome"/>
    <property type="evidence" value="ECO:0007669"/>
    <property type="project" value="InterPro"/>
</dbReference>
<feature type="region of interest" description="Disordered" evidence="2">
    <location>
        <begin position="652"/>
        <end position="678"/>
    </location>
</feature>
<dbReference type="EMBL" id="JAROKS010000009">
    <property type="protein sequence ID" value="KAK1801466.1"/>
    <property type="molecule type" value="Genomic_DNA"/>
</dbReference>
<feature type="compositionally biased region" description="Basic and acidic residues" evidence="2">
    <location>
        <begin position="420"/>
        <end position="433"/>
    </location>
</feature>
<dbReference type="SMART" id="SM01052">
    <property type="entry name" value="CAP_GLY"/>
    <property type="match status" value="1"/>
</dbReference>
<feature type="region of interest" description="Disordered" evidence="2">
    <location>
        <begin position="55"/>
        <end position="115"/>
    </location>
</feature>
<reference evidence="4" key="1">
    <citation type="submission" date="2023-03" db="EMBL/GenBank/DDBJ databases">
        <title>Electrophorus voltai genome.</title>
        <authorList>
            <person name="Bian C."/>
        </authorList>
    </citation>
    <scope>NUCLEOTIDE SEQUENCE</scope>
    <source>
        <strain evidence="4">CB-2022</strain>
        <tissue evidence="4">Muscle</tissue>
    </source>
</reference>
<feature type="compositionally biased region" description="Low complexity" evidence="2">
    <location>
        <begin position="290"/>
        <end position="300"/>
    </location>
</feature>
<feature type="compositionally biased region" description="Basic and acidic residues" evidence="2">
    <location>
        <begin position="1362"/>
        <end position="1371"/>
    </location>
</feature>
<dbReference type="Pfam" id="PF01302">
    <property type="entry name" value="CAP_GLY"/>
    <property type="match status" value="1"/>
</dbReference>
<protein>
    <recommendedName>
        <fullName evidence="3">CAP-Gly domain-containing protein</fullName>
    </recommendedName>
</protein>
<feature type="compositionally biased region" description="Low complexity" evidence="2">
    <location>
        <begin position="1109"/>
        <end position="1128"/>
    </location>
</feature>
<feature type="compositionally biased region" description="Low complexity" evidence="2">
    <location>
        <begin position="611"/>
        <end position="626"/>
    </location>
</feature>
<feature type="region of interest" description="Disordered" evidence="2">
    <location>
        <begin position="1891"/>
        <end position="1926"/>
    </location>
</feature>
<feature type="region of interest" description="Disordered" evidence="2">
    <location>
        <begin position="972"/>
        <end position="1182"/>
    </location>
</feature>
<dbReference type="InterPro" id="IPR036859">
    <property type="entry name" value="CAP-Gly_dom_sf"/>
</dbReference>
<feature type="compositionally biased region" description="Low complexity" evidence="2">
    <location>
        <begin position="1000"/>
        <end position="1021"/>
    </location>
</feature>
<feature type="coiled-coil region" evidence="1">
    <location>
        <begin position="1240"/>
        <end position="1267"/>
    </location>
</feature>
<evidence type="ECO:0000259" key="3">
    <source>
        <dbReference type="PROSITE" id="PS50245"/>
    </source>
</evidence>
<feature type="region of interest" description="Disordered" evidence="2">
    <location>
        <begin position="786"/>
        <end position="866"/>
    </location>
</feature>
<dbReference type="GO" id="GO:0034453">
    <property type="term" value="P:microtubule anchoring"/>
    <property type="evidence" value="ECO:0007669"/>
    <property type="project" value="InterPro"/>
</dbReference>
<feature type="compositionally biased region" description="Polar residues" evidence="2">
    <location>
        <begin position="88"/>
        <end position="98"/>
    </location>
</feature>
<feature type="compositionally biased region" description="Basic and acidic residues" evidence="2">
    <location>
        <begin position="382"/>
        <end position="393"/>
    </location>
</feature>
<feature type="compositionally biased region" description="Polar residues" evidence="2">
    <location>
        <begin position="2183"/>
        <end position="2196"/>
    </location>
</feature>
<feature type="region of interest" description="Disordered" evidence="2">
    <location>
        <begin position="1946"/>
        <end position="1965"/>
    </location>
</feature>
<evidence type="ECO:0000313" key="5">
    <source>
        <dbReference type="Proteomes" id="UP001239994"/>
    </source>
</evidence>
<dbReference type="Gene3D" id="2.30.30.190">
    <property type="entry name" value="CAP Gly-rich-like domain"/>
    <property type="match status" value="1"/>
</dbReference>
<feature type="compositionally biased region" description="Polar residues" evidence="2">
    <location>
        <begin position="1727"/>
        <end position="1739"/>
    </location>
</feature>
<organism evidence="4 5">
    <name type="scientific">Electrophorus voltai</name>
    <dbReference type="NCBI Taxonomy" id="2609070"/>
    <lineage>
        <taxon>Eukaryota</taxon>
        <taxon>Metazoa</taxon>
        <taxon>Chordata</taxon>
        <taxon>Craniata</taxon>
        <taxon>Vertebrata</taxon>
        <taxon>Euteleostomi</taxon>
        <taxon>Actinopterygii</taxon>
        <taxon>Neopterygii</taxon>
        <taxon>Teleostei</taxon>
        <taxon>Ostariophysi</taxon>
        <taxon>Gymnotiformes</taxon>
        <taxon>Gymnotoidei</taxon>
        <taxon>Gymnotidae</taxon>
        <taxon>Electrophorus</taxon>
    </lineage>
</organism>
<evidence type="ECO:0000256" key="2">
    <source>
        <dbReference type="SAM" id="MobiDB-lite"/>
    </source>
</evidence>
<feature type="compositionally biased region" description="Polar residues" evidence="2">
    <location>
        <begin position="480"/>
        <end position="495"/>
    </location>
</feature>
<feature type="region of interest" description="Disordered" evidence="2">
    <location>
        <begin position="1588"/>
        <end position="1620"/>
    </location>
</feature>
<feature type="region of interest" description="Disordered" evidence="2">
    <location>
        <begin position="1280"/>
        <end position="1371"/>
    </location>
</feature>
<accession>A0AAD9E169</accession>
<feature type="compositionally biased region" description="Basic and acidic residues" evidence="2">
    <location>
        <begin position="525"/>
        <end position="546"/>
    </location>
</feature>